<keyword evidence="4" id="KW-0418">Kinase</keyword>
<dbReference type="Pfam" id="PF02733">
    <property type="entry name" value="Dak1"/>
    <property type="match status" value="1"/>
</dbReference>
<dbReference type="EMBL" id="CP045895">
    <property type="protein sequence ID" value="QQP48739.1"/>
    <property type="molecule type" value="Genomic_DNA"/>
</dbReference>
<evidence type="ECO:0000256" key="2">
    <source>
        <dbReference type="ARBA" id="ARBA00048898"/>
    </source>
</evidence>
<keyword evidence="4" id="KW-0808">Transferase</keyword>
<comment type="catalytic activity">
    <reaction evidence="1">
        <text>D-glyceraldehyde + ATP = D-glyceraldehyde 3-phosphate + ADP + H(+)</text>
        <dbReference type="Rhea" id="RHEA:13941"/>
        <dbReference type="ChEBI" id="CHEBI:15378"/>
        <dbReference type="ChEBI" id="CHEBI:17378"/>
        <dbReference type="ChEBI" id="CHEBI:30616"/>
        <dbReference type="ChEBI" id="CHEBI:59776"/>
        <dbReference type="ChEBI" id="CHEBI:456216"/>
        <dbReference type="EC" id="2.7.1.28"/>
    </reaction>
</comment>
<dbReference type="PANTHER" id="PTHR28629">
    <property type="entry name" value="TRIOKINASE/FMN CYCLASE"/>
    <property type="match status" value="1"/>
</dbReference>
<dbReference type="PANTHER" id="PTHR28629:SF4">
    <property type="entry name" value="TRIOKINASE_FMN CYCLASE"/>
    <property type="match status" value="1"/>
</dbReference>
<feature type="domain" description="DhaK" evidence="3">
    <location>
        <begin position="1"/>
        <end position="99"/>
    </location>
</feature>
<dbReference type="InterPro" id="IPR050861">
    <property type="entry name" value="Dihydroxyacetone_Kinase"/>
</dbReference>
<dbReference type="PROSITE" id="PS51481">
    <property type="entry name" value="DHAK"/>
    <property type="match status" value="1"/>
</dbReference>
<reference evidence="5" key="1">
    <citation type="submission" date="2021-01" db="EMBL/GenBank/DDBJ databases">
        <title>Caligus Genome Assembly.</title>
        <authorList>
            <person name="Gallardo-Escarate C."/>
        </authorList>
    </citation>
    <scope>NUCLEOTIDE SEQUENCE [LARGE SCALE GENOMIC DNA]</scope>
</reference>
<comment type="catalytic activity">
    <reaction evidence="2">
        <text>dihydroxyacetone + ATP = dihydroxyacetone phosphate + ADP + H(+)</text>
        <dbReference type="Rhea" id="RHEA:15773"/>
        <dbReference type="ChEBI" id="CHEBI:15378"/>
        <dbReference type="ChEBI" id="CHEBI:16016"/>
        <dbReference type="ChEBI" id="CHEBI:30616"/>
        <dbReference type="ChEBI" id="CHEBI:57642"/>
        <dbReference type="ChEBI" id="CHEBI:456216"/>
        <dbReference type="EC" id="2.7.1.29"/>
    </reaction>
</comment>
<protein>
    <submittedName>
        <fullName evidence="4">Triokinase/FMN cyclase</fullName>
    </submittedName>
</protein>
<dbReference type="InterPro" id="IPR004006">
    <property type="entry name" value="DhaK_dom"/>
</dbReference>
<dbReference type="AlphaFoldDB" id="A0A7T8HEW0"/>
<dbReference type="GO" id="GO:0019563">
    <property type="term" value="P:glycerol catabolic process"/>
    <property type="evidence" value="ECO:0007669"/>
    <property type="project" value="TreeGrafter"/>
</dbReference>
<dbReference type="Proteomes" id="UP000595437">
    <property type="component" value="Chromosome 6"/>
</dbReference>
<gene>
    <name evidence="4" type="ORF">FKW44_009149</name>
</gene>
<dbReference type="GO" id="GO:0050354">
    <property type="term" value="F:triokinase activity"/>
    <property type="evidence" value="ECO:0007669"/>
    <property type="project" value="UniProtKB-EC"/>
</dbReference>
<organism evidence="4 5">
    <name type="scientific">Caligus rogercresseyi</name>
    <name type="common">Sea louse</name>
    <dbReference type="NCBI Taxonomy" id="217165"/>
    <lineage>
        <taxon>Eukaryota</taxon>
        <taxon>Metazoa</taxon>
        <taxon>Ecdysozoa</taxon>
        <taxon>Arthropoda</taxon>
        <taxon>Crustacea</taxon>
        <taxon>Multicrustacea</taxon>
        <taxon>Hexanauplia</taxon>
        <taxon>Copepoda</taxon>
        <taxon>Siphonostomatoida</taxon>
        <taxon>Caligidae</taxon>
        <taxon>Caligus</taxon>
    </lineage>
</organism>
<keyword evidence="5" id="KW-1185">Reference proteome</keyword>
<feature type="non-terminal residue" evidence="4">
    <location>
        <position position="99"/>
    </location>
</feature>
<dbReference type="OrthoDB" id="1724672at2759"/>
<evidence type="ECO:0000256" key="1">
    <source>
        <dbReference type="ARBA" id="ARBA00047974"/>
    </source>
</evidence>
<evidence type="ECO:0000313" key="4">
    <source>
        <dbReference type="EMBL" id="QQP48739.1"/>
    </source>
</evidence>
<dbReference type="Gene3D" id="3.30.1180.20">
    <property type="entry name" value="Dihydroxyacetone kinase, domain 2"/>
    <property type="match status" value="1"/>
</dbReference>
<evidence type="ECO:0000313" key="5">
    <source>
        <dbReference type="Proteomes" id="UP000595437"/>
    </source>
</evidence>
<accession>A0A7T8HEW0</accession>
<dbReference type="GO" id="GO:0005829">
    <property type="term" value="C:cytosol"/>
    <property type="evidence" value="ECO:0007669"/>
    <property type="project" value="TreeGrafter"/>
</dbReference>
<evidence type="ECO:0000259" key="3">
    <source>
        <dbReference type="PROSITE" id="PS51481"/>
    </source>
</evidence>
<name>A0A7T8HEW0_CALRO</name>
<dbReference type="GO" id="GO:0004371">
    <property type="term" value="F:glycerone kinase activity"/>
    <property type="evidence" value="ECO:0007669"/>
    <property type="project" value="UniProtKB-EC"/>
</dbReference>
<sequence>MELGTGIHGEAGVKRLRLQSPKESAQTMFEKLADGKKEESVVLLVNNLGGTSQLEMGVMTGEAVRLLESKGLKVERTYTGSFMTSLRMVGFSFTVLRLG</sequence>
<dbReference type="SUPFAM" id="SSF82549">
    <property type="entry name" value="DAK1/DegV-like"/>
    <property type="match status" value="1"/>
</dbReference>
<proteinExistence type="predicted"/>